<name>A0A8A3P3M2_9HELO</name>
<proteinExistence type="predicted"/>
<evidence type="ECO:0000313" key="3">
    <source>
        <dbReference type="EMBL" id="QSZ29461.1"/>
    </source>
</evidence>
<feature type="signal peptide" evidence="2">
    <location>
        <begin position="1"/>
        <end position="17"/>
    </location>
</feature>
<gene>
    <name evidence="3" type="ORF">DSL72_003975</name>
</gene>
<keyword evidence="4" id="KW-1185">Reference proteome</keyword>
<evidence type="ECO:0000256" key="2">
    <source>
        <dbReference type="SAM" id="SignalP"/>
    </source>
</evidence>
<dbReference type="Proteomes" id="UP000672032">
    <property type="component" value="Chromosome 1"/>
</dbReference>
<dbReference type="OrthoDB" id="3836772at2759"/>
<organism evidence="3 4">
    <name type="scientific">Monilinia vaccinii-corymbosi</name>
    <dbReference type="NCBI Taxonomy" id="61207"/>
    <lineage>
        <taxon>Eukaryota</taxon>
        <taxon>Fungi</taxon>
        <taxon>Dikarya</taxon>
        <taxon>Ascomycota</taxon>
        <taxon>Pezizomycotina</taxon>
        <taxon>Leotiomycetes</taxon>
        <taxon>Helotiales</taxon>
        <taxon>Sclerotiniaceae</taxon>
        <taxon>Monilinia</taxon>
    </lineage>
</organism>
<reference evidence="3" key="1">
    <citation type="submission" date="2020-10" db="EMBL/GenBank/DDBJ databases">
        <title>Genome Sequence of Monilinia vaccinii-corymbosi Sheds Light on Mummy Berry Disease Infection of Blueberry and Mating Type.</title>
        <authorList>
            <person name="Yow A.G."/>
            <person name="Zhang Y."/>
            <person name="Bansal K."/>
            <person name="Eacker S.M."/>
            <person name="Sullivan S."/>
            <person name="Liachko I."/>
            <person name="Cubeta M.A."/>
            <person name="Rollins J.A."/>
            <person name="Ashrafi H."/>
        </authorList>
    </citation>
    <scope>NUCLEOTIDE SEQUENCE</scope>
    <source>
        <strain evidence="3">RL-1</strain>
    </source>
</reference>
<sequence>MHFQDLVFALFVTGAFAAPTSLFARSECAQSCIDADNKCRGDEATRNMATCSSNFYSCLGAIPTAVDGKTVPPTVCSAEKEAAFQAASNTNTVSKITYPDNAPKMTLKNFTRYCDKQNTGCDYNFVISRNDGSEERCTILRNPGSGAIDEFFSGVPCTSGSSSLISWSLSYQFGPGNEFSIITVTNTASKDITYFGVTRPNSQPVTDLRPAGSGAFGDLGPSDVQTF</sequence>
<dbReference type="AlphaFoldDB" id="A0A8A3P3M2"/>
<protein>
    <submittedName>
        <fullName evidence="3">Uncharacterized protein</fullName>
    </submittedName>
</protein>
<evidence type="ECO:0000313" key="4">
    <source>
        <dbReference type="Proteomes" id="UP000672032"/>
    </source>
</evidence>
<accession>A0A8A3P3M2</accession>
<dbReference type="PANTHER" id="PTHR39602:SF2">
    <property type="entry name" value="ACW-9"/>
    <property type="match status" value="1"/>
</dbReference>
<dbReference type="PANTHER" id="PTHR39602">
    <property type="entry name" value="ACW-9"/>
    <property type="match status" value="1"/>
</dbReference>
<evidence type="ECO:0000256" key="1">
    <source>
        <dbReference type="SAM" id="MobiDB-lite"/>
    </source>
</evidence>
<feature type="chain" id="PRO_5032336227" evidence="2">
    <location>
        <begin position="18"/>
        <end position="227"/>
    </location>
</feature>
<feature type="region of interest" description="Disordered" evidence="1">
    <location>
        <begin position="206"/>
        <end position="227"/>
    </location>
</feature>
<keyword evidence="2" id="KW-0732">Signal</keyword>
<dbReference type="EMBL" id="CP063405">
    <property type="protein sequence ID" value="QSZ29461.1"/>
    <property type="molecule type" value="Genomic_DNA"/>
</dbReference>